<dbReference type="RefSeq" id="WP_317793200.1">
    <property type="nucleotide sequence ID" value="NZ_AP028461.1"/>
</dbReference>
<dbReference type="InterPro" id="IPR002213">
    <property type="entry name" value="UDP_glucos_trans"/>
</dbReference>
<comment type="caution">
    <text evidence="2">The sequence shown here is derived from an EMBL/GenBank/DDBJ whole genome shotgun (WGS) entry which is preliminary data.</text>
</comment>
<reference evidence="3" key="1">
    <citation type="journal article" date="2019" name="Int. J. Syst. Evol. Microbiol.">
        <title>The Global Catalogue of Microorganisms (GCM) 10K type strain sequencing project: providing services to taxonomists for standard genome sequencing and annotation.</title>
        <authorList>
            <consortium name="The Broad Institute Genomics Platform"/>
            <consortium name="The Broad Institute Genome Sequencing Center for Infectious Disease"/>
            <person name="Wu L."/>
            <person name="Ma J."/>
        </authorList>
    </citation>
    <scope>NUCLEOTIDE SEQUENCE [LARGE SCALE GENOMIC DNA]</scope>
    <source>
        <strain evidence="3">CCM 7526</strain>
    </source>
</reference>
<organism evidence="2 3">
    <name type="scientific">Actinoplanes sichuanensis</name>
    <dbReference type="NCBI Taxonomy" id="512349"/>
    <lineage>
        <taxon>Bacteria</taxon>
        <taxon>Bacillati</taxon>
        <taxon>Actinomycetota</taxon>
        <taxon>Actinomycetes</taxon>
        <taxon>Micromonosporales</taxon>
        <taxon>Micromonosporaceae</taxon>
        <taxon>Actinoplanes</taxon>
    </lineage>
</organism>
<accession>A0ABW4A814</accession>
<dbReference type="PANTHER" id="PTHR48050">
    <property type="entry name" value="STEROL 3-BETA-GLUCOSYLTRANSFERASE"/>
    <property type="match status" value="1"/>
</dbReference>
<proteinExistence type="predicted"/>
<dbReference type="InterPro" id="IPR010610">
    <property type="entry name" value="EryCIII-like_C"/>
</dbReference>
<dbReference type="CDD" id="cd03784">
    <property type="entry name" value="GT1_Gtf-like"/>
    <property type="match status" value="1"/>
</dbReference>
<keyword evidence="3" id="KW-1185">Reference proteome</keyword>
<evidence type="ECO:0000259" key="1">
    <source>
        <dbReference type="Pfam" id="PF06722"/>
    </source>
</evidence>
<protein>
    <submittedName>
        <fullName evidence="2">Glycosyltransferase</fullName>
    </submittedName>
</protein>
<dbReference type="Pfam" id="PF06722">
    <property type="entry name" value="EryCIII-like_C"/>
    <property type="match status" value="1"/>
</dbReference>
<dbReference type="Proteomes" id="UP001597183">
    <property type="component" value="Unassembled WGS sequence"/>
</dbReference>
<dbReference type="SUPFAM" id="SSF53756">
    <property type="entry name" value="UDP-Glycosyltransferase/glycogen phosphorylase"/>
    <property type="match status" value="1"/>
</dbReference>
<evidence type="ECO:0000313" key="3">
    <source>
        <dbReference type="Proteomes" id="UP001597183"/>
    </source>
</evidence>
<dbReference type="EMBL" id="JBHTMK010000018">
    <property type="protein sequence ID" value="MFD1366440.1"/>
    <property type="molecule type" value="Genomic_DNA"/>
</dbReference>
<sequence length="280" mass="29220">MGPGRDVTDLLREFRCDVAVVDCMLLGAFAAVQRAGIRHVSLVHTFYGYMRREFGAGSLNAIATLNGLPPRRLWDRADRVLVTALPSLEPLSPLPPNTRVVGPVVPPAVPARSPGRVLVSLSSLHYPGQVATLQSVVDAVADLPLPVVVTTGNSVRPDEIRAPGNVDVRGYVPHAELMPAASLVIGHGGHGTTMQALAHDLPLVILPAFDRSDQPLVGSVLQRAGAAAVVPRQAGTAVIRAAVDRLLAPGPHRTAAARLGAEIRTTPGAAAAASEVESLL</sequence>
<gene>
    <name evidence="2" type="ORF">ACFQ5G_13890</name>
</gene>
<dbReference type="InterPro" id="IPR050426">
    <property type="entry name" value="Glycosyltransferase_28"/>
</dbReference>
<dbReference type="PANTHER" id="PTHR48050:SF13">
    <property type="entry name" value="STEROL 3-BETA-GLUCOSYLTRANSFERASE UGT80A2"/>
    <property type="match status" value="1"/>
</dbReference>
<feature type="domain" description="Erythromycin biosynthesis protein CIII-like C-terminal" evidence="1">
    <location>
        <begin position="135"/>
        <end position="277"/>
    </location>
</feature>
<name>A0ABW4A814_9ACTN</name>
<evidence type="ECO:0000313" key="2">
    <source>
        <dbReference type="EMBL" id="MFD1366440.1"/>
    </source>
</evidence>
<dbReference type="Gene3D" id="3.40.50.2000">
    <property type="entry name" value="Glycogen Phosphorylase B"/>
    <property type="match status" value="2"/>
</dbReference>